<accession>A0A3L9Y7W0</accession>
<feature type="domain" description="Lipid/polyisoprenoid-binding YceI-like" evidence="2">
    <location>
        <begin position="26"/>
        <end position="188"/>
    </location>
</feature>
<dbReference type="SUPFAM" id="SSF101874">
    <property type="entry name" value="YceI-like"/>
    <property type="match status" value="1"/>
</dbReference>
<dbReference type="EMBL" id="REFC01000016">
    <property type="protein sequence ID" value="RMA56793.1"/>
    <property type="molecule type" value="Genomic_DNA"/>
</dbReference>
<dbReference type="InterPro" id="IPR036761">
    <property type="entry name" value="TTHA0802/YceI-like_sf"/>
</dbReference>
<gene>
    <name evidence="3" type="ORF">BXY75_3312</name>
</gene>
<feature type="chain" id="PRO_5017957462" evidence="1">
    <location>
        <begin position="22"/>
        <end position="189"/>
    </location>
</feature>
<dbReference type="SMART" id="SM00867">
    <property type="entry name" value="YceI"/>
    <property type="match status" value="1"/>
</dbReference>
<comment type="caution">
    <text evidence="3">The sequence shown here is derived from an EMBL/GenBank/DDBJ whole genome shotgun (WGS) entry which is preliminary data.</text>
</comment>
<evidence type="ECO:0000259" key="2">
    <source>
        <dbReference type="SMART" id="SM00867"/>
    </source>
</evidence>
<reference evidence="3 4" key="1">
    <citation type="submission" date="2018-10" db="EMBL/GenBank/DDBJ databases">
        <title>Genomic Encyclopedia of Archaeal and Bacterial Type Strains, Phase II (KMG-II): from individual species to whole genera.</title>
        <authorList>
            <person name="Goeker M."/>
        </authorList>
    </citation>
    <scope>NUCLEOTIDE SEQUENCE [LARGE SCALE GENOMIC DNA]</scope>
    <source>
        <strain evidence="3 4">DSM 23424</strain>
    </source>
</reference>
<name>A0A3L9Y7W0_9FLAO</name>
<dbReference type="AlphaFoldDB" id="A0A3L9Y7W0"/>
<dbReference type="Pfam" id="PF04264">
    <property type="entry name" value="YceI"/>
    <property type="match status" value="1"/>
</dbReference>
<sequence>MKTTMKTILLAVIVMGTAAFTTIKKERKVVKEATIEWKGKKVLGSHNGTIDLTEGYLEMEGNSVTGGKFIVDMSSITVNDLEAGSGKEKLEGHLKSDDFFGVETHPQAILEITTAKKVEAGYDITGSMTIKGKTNPIEFTLAMGKDSATADLKIDRTKYGVQYGSGSFFDGLGDKAIADNFELTVNLKF</sequence>
<dbReference type="PANTHER" id="PTHR34406">
    <property type="entry name" value="PROTEIN YCEI"/>
    <property type="match status" value="1"/>
</dbReference>
<evidence type="ECO:0000256" key="1">
    <source>
        <dbReference type="SAM" id="SignalP"/>
    </source>
</evidence>
<evidence type="ECO:0000313" key="4">
    <source>
        <dbReference type="Proteomes" id="UP000271339"/>
    </source>
</evidence>
<proteinExistence type="predicted"/>
<evidence type="ECO:0000313" key="3">
    <source>
        <dbReference type="EMBL" id="RMA56793.1"/>
    </source>
</evidence>
<dbReference type="OrthoDB" id="951410at2"/>
<dbReference type="InterPro" id="IPR007372">
    <property type="entry name" value="Lipid/polyisoprenoid-bd_YceI"/>
</dbReference>
<feature type="signal peptide" evidence="1">
    <location>
        <begin position="1"/>
        <end position="21"/>
    </location>
</feature>
<dbReference type="Proteomes" id="UP000271339">
    <property type="component" value="Unassembled WGS sequence"/>
</dbReference>
<dbReference type="RefSeq" id="WP_121908828.1">
    <property type="nucleotide sequence ID" value="NZ_REFC01000016.1"/>
</dbReference>
<dbReference type="Gene3D" id="2.40.128.110">
    <property type="entry name" value="Lipid/polyisoprenoid-binding, YceI-like"/>
    <property type="match status" value="1"/>
</dbReference>
<protein>
    <submittedName>
        <fullName evidence="3">Polyisoprenoid-binding protein YceI</fullName>
    </submittedName>
</protein>
<keyword evidence="1" id="KW-0732">Signal</keyword>
<keyword evidence="4" id="KW-1185">Reference proteome</keyword>
<dbReference type="PANTHER" id="PTHR34406:SF1">
    <property type="entry name" value="PROTEIN YCEI"/>
    <property type="match status" value="1"/>
</dbReference>
<organism evidence="3 4">
    <name type="scientific">Ulvibacter antarcticus</name>
    <dbReference type="NCBI Taxonomy" id="442714"/>
    <lineage>
        <taxon>Bacteria</taxon>
        <taxon>Pseudomonadati</taxon>
        <taxon>Bacteroidota</taxon>
        <taxon>Flavobacteriia</taxon>
        <taxon>Flavobacteriales</taxon>
        <taxon>Flavobacteriaceae</taxon>
        <taxon>Ulvibacter</taxon>
    </lineage>
</organism>